<evidence type="ECO:0000256" key="7">
    <source>
        <dbReference type="ARBA" id="ARBA00022771"/>
    </source>
</evidence>
<evidence type="ECO:0000256" key="5">
    <source>
        <dbReference type="ARBA" id="ARBA00022723"/>
    </source>
</evidence>
<evidence type="ECO:0000256" key="12">
    <source>
        <dbReference type="ARBA" id="ARBA00047899"/>
    </source>
</evidence>
<reference evidence="19" key="1">
    <citation type="journal article" date="2020" name="J Insects Food Feed">
        <title>The yellow mealworm (Tenebrio molitor) genome: a resource for the emerging insects as food and feed industry.</title>
        <authorList>
            <person name="Eriksson T."/>
            <person name="Andere A."/>
            <person name="Kelstrup H."/>
            <person name="Emery V."/>
            <person name="Picard C."/>
        </authorList>
    </citation>
    <scope>NUCLEOTIDE SEQUENCE</scope>
    <source>
        <strain evidence="19">Stoneville</strain>
        <tissue evidence="19">Whole head</tissue>
    </source>
</reference>
<dbReference type="Gene3D" id="1.10.510.10">
    <property type="entry name" value="Transferase(Phosphotransferase) domain 1"/>
    <property type="match status" value="1"/>
</dbReference>
<keyword evidence="15" id="KW-0812">Transmembrane</keyword>
<evidence type="ECO:0000256" key="6">
    <source>
        <dbReference type="ARBA" id="ARBA00022741"/>
    </source>
</evidence>
<dbReference type="InterPro" id="IPR001849">
    <property type="entry name" value="PH_domain"/>
</dbReference>
<feature type="coiled-coil region" evidence="14">
    <location>
        <begin position="868"/>
        <end position="934"/>
    </location>
</feature>
<keyword evidence="7" id="KW-0863">Zinc-finger</keyword>
<evidence type="ECO:0000259" key="17">
    <source>
        <dbReference type="PROSITE" id="PS50219"/>
    </source>
</evidence>
<feature type="transmembrane region" description="Helical" evidence="15">
    <location>
        <begin position="1700"/>
        <end position="1718"/>
    </location>
</feature>
<dbReference type="InterPro" id="IPR011993">
    <property type="entry name" value="PH-like_dom_sf"/>
</dbReference>
<feature type="transmembrane region" description="Helical" evidence="15">
    <location>
        <begin position="1730"/>
        <end position="1754"/>
    </location>
</feature>
<evidence type="ECO:0000256" key="2">
    <source>
        <dbReference type="ARBA" id="ARBA00022527"/>
    </source>
</evidence>
<dbReference type="EC" id="2.7.11.1" evidence="1"/>
<evidence type="ECO:0000313" key="20">
    <source>
        <dbReference type="Proteomes" id="UP000719412"/>
    </source>
</evidence>
<reference evidence="19" key="2">
    <citation type="submission" date="2021-08" db="EMBL/GenBank/DDBJ databases">
        <authorList>
            <person name="Eriksson T."/>
        </authorList>
    </citation>
    <scope>NUCLEOTIDE SEQUENCE</scope>
    <source>
        <strain evidence="19">Stoneville</strain>
        <tissue evidence="19">Whole head</tissue>
    </source>
</reference>
<keyword evidence="15" id="KW-0472">Membrane</keyword>
<keyword evidence="15" id="KW-1133">Transmembrane helix</keyword>
<keyword evidence="9" id="KW-0862">Zinc</keyword>
<dbReference type="GO" id="GO:0008270">
    <property type="term" value="F:zinc ion binding"/>
    <property type="evidence" value="ECO:0007669"/>
    <property type="project" value="UniProtKB-KW"/>
</dbReference>
<dbReference type="SMART" id="SM00036">
    <property type="entry name" value="CNH"/>
    <property type="match status" value="1"/>
</dbReference>
<dbReference type="PROSITE" id="PS00479">
    <property type="entry name" value="ZF_DAG_PE_1"/>
    <property type="match status" value="1"/>
</dbReference>
<evidence type="ECO:0000256" key="8">
    <source>
        <dbReference type="ARBA" id="ARBA00022777"/>
    </source>
</evidence>
<feature type="coiled-coil region" evidence="14">
    <location>
        <begin position="570"/>
        <end position="667"/>
    </location>
</feature>
<dbReference type="PROSITE" id="PS50219">
    <property type="entry name" value="CNH"/>
    <property type="match status" value="1"/>
</dbReference>
<dbReference type="GO" id="GO:0015629">
    <property type="term" value="C:actin cytoskeleton"/>
    <property type="evidence" value="ECO:0007669"/>
    <property type="project" value="TreeGrafter"/>
</dbReference>
<keyword evidence="20" id="KW-1185">Reference proteome</keyword>
<accession>A0A8J6H7Z2</accession>
<feature type="transmembrane region" description="Helical" evidence="15">
    <location>
        <begin position="1774"/>
        <end position="1791"/>
    </location>
</feature>
<sequence>MNHTNNLKFPPELLLTQAYVSFVRSLLTEEKSRLTQQQVKQHPLFKNVHFDTLRDQVPPYVPKITSVDDTSNFGDVIAKKSGPSAENFKKKTQFSGRNLPFIGFTFTHGFGTNERDYRRTSQVRDGMIKSMKEELEMMRKKLMKSEDFEETKLNLEKKIMEKDQKLESIESVRDKLERDLAASIAECTALKRTLEFERKDRAELERKALELIKGAKIKWEATERNKIEPLRLEVEQQKEKITQLETTNKMLNEQLQHAFKLENKHKESLEAVEQLSRRSMVGLESRLERVVADSKSRIKNLEATLDEAHCQKRNLENEVRRLKDNEKELMRQLEKTNKEYVRLNSAASDAEKLVKKLGQKVTELENEMENGEDLKVKMSRMKKEIECQKKRIEELERTNLLCREENKVVENYKAEIESLKEKRIEGEKRMSEVENKLQEVKIESEKKINELERKLQKEEQKSASLEKQMLDSENLVNESQELKEQRLKMYKMEKELGNVKIDKRILERELKDATNQIKELTKEKDEHKAKIDENRKIHEAALLELSNINENLSLEIMKITQSQKSFEDRLENERLKHEEEKRIIAQLKNALKEKDSIVSEFTSKANFFKDELLGVKEQCKKLEGEKYDGIVELGNSKKENERLIDEVKDLKRQLETSQTNVEALREACVMIESQVVEYEKINASIQAEKSSLSENTEKLIGDLCKAKEEIQESKKLANEEKSLKLLAETKVKRLTEDVECLQNECQSYKDQCLKYKEFSNNLTEELTLCEEKVSDLEVTVKSYERQIGDWVSENNVLKEEVSQYLTQIGGMKEAHYKLKQQLEELKSAKAVLSQRVDELTAELHVKSNYYDEREVKHGSIIKQQTKLIDYLQVKIDEHNNKKKTLTDKLFGHSKKENQQPISLAVNYKDLELELQKQKQINKNLQDENHKLLAELKCKVSPPKLTRHKSDIISPKTKLAMEQLGKAPAPSKSDLFKQSSVRRMYHNIPHRFASKLCKILARCDHCGGQITLGRDVNVCTECKICVHTGCVDSVRTTCGLPQAYAQHFKNSLSGLNAGGANASEGCVNQEGWVKVLSKNNTWDKLYACLTDSRLAIYKSSTKDSNSLVQSFEMKLPECKKKVVLEPLPSEIGVNVASSDLPFILKVEMSTDCWPQVSLVLMALSIVDRDKWEARQELVKCSGFSYPFGKFKIKHSILAALQNLSDEDSDKYHIESLISIPEHLYVNCVLDISKHIKVLGTDQGLHSYHDSLLHIDGPTEVHYICIIPESNVVVMIVGHSSVLISCDLNHLINLAQCAPCTKPALTYKDITVKNLTGFHYLHASTFPKHQMFCAATSKQLVIVKYDLDGDDFVPLRIMDTAEPLGCALFTEHSLIVGADKFFEIDVDSFRAEEFIDGSDANLQHAVKSYKMRSFPLAILQVSDDPKEFQLCFSEFSVFVDEYGRCSRAQQVETSHVPVGFHFVKPYLYIIYFSSVEIRKLDDSSSSTTVDLKKMRYLGRNKAGIYVYHDSKVKLLEGRKLMDCDDASSVVSPSICTEEVSESDRFSFTSSIVQSLDGHLSDTDTNGVEENTKRVNKFVVHTCLLIFTALFAIRLDNYVTWSFWCVFAPIWIWKVLVIVGATVGSYVWWRYPHFRLDCEAYIHYKSMLISLALHLILLMFELLVCDKLESNRHLWILVFIPLIFISIVSIAVCIWAVKHDRSFELELFCAVNVLQFIFLALRLDGFISWSWEVVFVPLWIVMCLSLVGVLYTIIFAAILLRTPEVNAQQRRSSFKSALGYTFLVIPILIFQVLLANKLDEEIRMSYTAVVSPLFISFTTLILMSFSAKGGNRWWFGMRKDFCAFVLGACPLLQEYANIAYHSERRTNGVELQQQSEKSDPSNLKKADLLKPVLPIISIEMPD</sequence>
<gene>
    <name evidence="19" type="ORF">GEV33_013278</name>
</gene>
<feature type="transmembrane region" description="Helical" evidence="15">
    <location>
        <begin position="1803"/>
        <end position="1824"/>
    </location>
</feature>
<dbReference type="Pfam" id="PF10269">
    <property type="entry name" value="Tmemb_185A"/>
    <property type="match status" value="1"/>
</dbReference>
<dbReference type="Proteomes" id="UP000719412">
    <property type="component" value="Unassembled WGS sequence"/>
</dbReference>
<feature type="coiled-coil region" evidence="14">
    <location>
        <begin position="724"/>
        <end position="842"/>
    </location>
</feature>
<evidence type="ECO:0000256" key="4">
    <source>
        <dbReference type="ARBA" id="ARBA00022679"/>
    </source>
</evidence>
<evidence type="ECO:0000256" key="9">
    <source>
        <dbReference type="ARBA" id="ARBA00022833"/>
    </source>
</evidence>
<dbReference type="EMBL" id="JABDTM020028089">
    <property type="protein sequence ID" value="KAH0809516.1"/>
    <property type="molecule type" value="Genomic_DNA"/>
</dbReference>
<dbReference type="GO" id="GO:0004674">
    <property type="term" value="F:protein serine/threonine kinase activity"/>
    <property type="evidence" value="ECO:0007669"/>
    <property type="project" value="UniProtKB-KW"/>
</dbReference>
<evidence type="ECO:0000259" key="16">
    <source>
        <dbReference type="PROSITE" id="PS50081"/>
    </source>
</evidence>
<keyword evidence="5" id="KW-0479">Metal-binding</keyword>
<keyword evidence="11 14" id="KW-0175">Coiled coil</keyword>
<proteinExistence type="predicted"/>
<dbReference type="Gene3D" id="3.30.60.20">
    <property type="match status" value="1"/>
</dbReference>
<dbReference type="Pfam" id="PF00780">
    <property type="entry name" value="CNH"/>
    <property type="match status" value="1"/>
</dbReference>
<dbReference type="Pfam" id="PF00169">
    <property type="entry name" value="PH"/>
    <property type="match status" value="1"/>
</dbReference>
<dbReference type="GO" id="GO:0031032">
    <property type="term" value="P:actomyosin structure organization"/>
    <property type="evidence" value="ECO:0007669"/>
    <property type="project" value="TreeGrafter"/>
</dbReference>
<feature type="transmembrane region" description="Helical" evidence="15">
    <location>
        <begin position="1671"/>
        <end position="1694"/>
    </location>
</feature>
<dbReference type="InterPro" id="IPR046349">
    <property type="entry name" value="C1-like_sf"/>
</dbReference>
<evidence type="ECO:0000256" key="10">
    <source>
        <dbReference type="ARBA" id="ARBA00022840"/>
    </source>
</evidence>
<dbReference type="GO" id="GO:0000281">
    <property type="term" value="P:mitotic cytokinesis"/>
    <property type="evidence" value="ECO:0007669"/>
    <property type="project" value="TreeGrafter"/>
</dbReference>
<dbReference type="InterPro" id="IPR019396">
    <property type="entry name" value="TM_Fragile-X-F-assoc"/>
</dbReference>
<evidence type="ECO:0000256" key="1">
    <source>
        <dbReference type="ARBA" id="ARBA00012513"/>
    </source>
</evidence>
<comment type="catalytic activity">
    <reaction evidence="13">
        <text>L-seryl-[protein] + ATP = O-phospho-L-seryl-[protein] + ADP + H(+)</text>
        <dbReference type="Rhea" id="RHEA:17989"/>
        <dbReference type="Rhea" id="RHEA-COMP:9863"/>
        <dbReference type="Rhea" id="RHEA-COMP:11604"/>
        <dbReference type="ChEBI" id="CHEBI:15378"/>
        <dbReference type="ChEBI" id="CHEBI:29999"/>
        <dbReference type="ChEBI" id="CHEBI:30616"/>
        <dbReference type="ChEBI" id="CHEBI:83421"/>
        <dbReference type="ChEBI" id="CHEBI:456216"/>
        <dbReference type="EC" id="2.7.11.1"/>
    </reaction>
</comment>
<evidence type="ECO:0000259" key="18">
    <source>
        <dbReference type="PROSITE" id="PS51285"/>
    </source>
</evidence>
<comment type="caution">
    <text evidence="19">The sequence shown here is derived from an EMBL/GenBank/DDBJ whole genome shotgun (WGS) entry which is preliminary data.</text>
</comment>
<dbReference type="InterPro" id="IPR002219">
    <property type="entry name" value="PKC_DAG/PE"/>
</dbReference>
<keyword evidence="4" id="KW-0808">Transferase</keyword>
<dbReference type="InterPro" id="IPR000961">
    <property type="entry name" value="AGC-kinase_C"/>
</dbReference>
<evidence type="ECO:0000313" key="19">
    <source>
        <dbReference type="EMBL" id="KAH0809516.1"/>
    </source>
</evidence>
<feature type="transmembrane region" description="Helical" evidence="15">
    <location>
        <begin position="1599"/>
        <end position="1626"/>
    </location>
</feature>
<name>A0A8J6H7Z2_TENMO</name>
<feature type="coiled-coil region" evidence="14">
    <location>
        <begin position="145"/>
        <end position="537"/>
    </location>
</feature>
<protein>
    <recommendedName>
        <fullName evidence="1">non-specific serine/threonine protein kinase</fullName>
        <ecNumber evidence="1">2.7.11.1</ecNumber>
    </recommendedName>
</protein>
<feature type="domain" description="CNH" evidence="17">
    <location>
        <begin position="1209"/>
        <end position="1502"/>
    </location>
</feature>
<dbReference type="PANTHER" id="PTHR22988:SF71">
    <property type="entry name" value="CITRON RHO-INTERACTING KINASE"/>
    <property type="match status" value="1"/>
</dbReference>
<dbReference type="InterPro" id="IPR001180">
    <property type="entry name" value="CNH_dom"/>
</dbReference>
<dbReference type="PROSITE" id="PS51285">
    <property type="entry name" value="AGC_KINASE_CTER"/>
    <property type="match status" value="1"/>
</dbReference>
<dbReference type="PANTHER" id="PTHR22988">
    <property type="entry name" value="MYOTONIC DYSTROPHY S/T KINASE-RELATED"/>
    <property type="match status" value="1"/>
</dbReference>
<keyword evidence="8" id="KW-0418">Kinase</keyword>
<evidence type="ECO:0000256" key="14">
    <source>
        <dbReference type="SAM" id="Coils"/>
    </source>
</evidence>
<evidence type="ECO:0000256" key="13">
    <source>
        <dbReference type="ARBA" id="ARBA00048679"/>
    </source>
</evidence>
<dbReference type="SMART" id="SM00133">
    <property type="entry name" value="S_TK_X"/>
    <property type="match status" value="1"/>
</dbReference>
<feature type="domain" description="AGC-kinase C-terminal" evidence="18">
    <location>
        <begin position="46"/>
        <end position="116"/>
    </location>
</feature>
<keyword evidence="10" id="KW-0067">ATP-binding</keyword>
<comment type="catalytic activity">
    <reaction evidence="12">
        <text>L-threonyl-[protein] + ATP = O-phospho-L-threonyl-[protein] + ADP + H(+)</text>
        <dbReference type="Rhea" id="RHEA:46608"/>
        <dbReference type="Rhea" id="RHEA-COMP:11060"/>
        <dbReference type="Rhea" id="RHEA-COMP:11605"/>
        <dbReference type="ChEBI" id="CHEBI:15378"/>
        <dbReference type="ChEBI" id="CHEBI:30013"/>
        <dbReference type="ChEBI" id="CHEBI:30616"/>
        <dbReference type="ChEBI" id="CHEBI:61977"/>
        <dbReference type="ChEBI" id="CHEBI:456216"/>
        <dbReference type="EC" id="2.7.11.1"/>
    </reaction>
</comment>
<evidence type="ECO:0000256" key="15">
    <source>
        <dbReference type="SAM" id="Phobius"/>
    </source>
</evidence>
<dbReference type="GO" id="GO:0005524">
    <property type="term" value="F:ATP binding"/>
    <property type="evidence" value="ECO:0007669"/>
    <property type="project" value="UniProtKB-KW"/>
</dbReference>
<dbReference type="SMART" id="SM00233">
    <property type="entry name" value="PH"/>
    <property type="match status" value="1"/>
</dbReference>
<feature type="domain" description="Phorbol-ester/DAG-type" evidence="16">
    <location>
        <begin position="988"/>
        <end position="1037"/>
    </location>
</feature>
<feature type="transmembrane region" description="Helical" evidence="15">
    <location>
        <begin position="1638"/>
        <end position="1659"/>
    </location>
</feature>
<evidence type="ECO:0000256" key="3">
    <source>
        <dbReference type="ARBA" id="ARBA00022553"/>
    </source>
</evidence>
<keyword evidence="2" id="KW-0723">Serine/threonine-protein kinase</keyword>
<keyword evidence="3" id="KW-0597">Phosphoprotein</keyword>
<dbReference type="InterPro" id="IPR050839">
    <property type="entry name" value="Rho-assoc_Ser/Thr_Kinase"/>
</dbReference>
<organism evidence="19 20">
    <name type="scientific">Tenebrio molitor</name>
    <name type="common">Yellow mealworm beetle</name>
    <dbReference type="NCBI Taxonomy" id="7067"/>
    <lineage>
        <taxon>Eukaryota</taxon>
        <taxon>Metazoa</taxon>
        <taxon>Ecdysozoa</taxon>
        <taxon>Arthropoda</taxon>
        <taxon>Hexapoda</taxon>
        <taxon>Insecta</taxon>
        <taxon>Pterygota</taxon>
        <taxon>Neoptera</taxon>
        <taxon>Endopterygota</taxon>
        <taxon>Coleoptera</taxon>
        <taxon>Polyphaga</taxon>
        <taxon>Cucujiformia</taxon>
        <taxon>Tenebrionidae</taxon>
        <taxon>Tenebrio</taxon>
    </lineage>
</organism>
<dbReference type="PROSITE" id="PS50081">
    <property type="entry name" value="ZF_DAG_PE_2"/>
    <property type="match status" value="1"/>
</dbReference>
<dbReference type="GO" id="GO:0005737">
    <property type="term" value="C:cytoplasm"/>
    <property type="evidence" value="ECO:0007669"/>
    <property type="project" value="TreeGrafter"/>
</dbReference>
<evidence type="ECO:0000256" key="11">
    <source>
        <dbReference type="ARBA" id="ARBA00023054"/>
    </source>
</evidence>
<dbReference type="SUPFAM" id="SSF57889">
    <property type="entry name" value="Cysteine-rich domain"/>
    <property type="match status" value="1"/>
</dbReference>
<dbReference type="SUPFAM" id="SSF50729">
    <property type="entry name" value="PH domain-like"/>
    <property type="match status" value="1"/>
</dbReference>
<keyword evidence="6" id="KW-0547">Nucleotide-binding</keyword>
<dbReference type="Gene3D" id="2.30.29.30">
    <property type="entry name" value="Pleckstrin-homology domain (PH domain)/Phosphotyrosine-binding domain (PTB)"/>
    <property type="match status" value="1"/>
</dbReference>